<dbReference type="RefSeq" id="WP_054063814.1">
    <property type="nucleotide sequence ID" value="NZ_JSYZ01000018.1"/>
</dbReference>
<dbReference type="PANTHER" id="PTHR43780:SF2">
    <property type="entry name" value="1-AMINOCYCLOPROPANE-1-CARBOXYLATE DEAMINASE-RELATED"/>
    <property type="match status" value="1"/>
</dbReference>
<comment type="similarity">
    <text evidence="2">Belongs to the ACC deaminase/D-cysteine desulfhydrase family.</text>
</comment>
<protein>
    <submittedName>
        <fullName evidence="6">1-aminocyclopropane-1-carboxylate deaminase</fullName>
        <ecNumber evidence="6">3.5.99.7</ecNumber>
    </submittedName>
</protein>
<keyword evidence="3 5" id="KW-0663">Pyridoxal phosphate</keyword>
<dbReference type="Proteomes" id="UP000037931">
    <property type="component" value="Unassembled WGS sequence"/>
</dbReference>
<organism evidence="6 7">
    <name type="scientific">Pseudomonas asplenii</name>
    <dbReference type="NCBI Taxonomy" id="53407"/>
    <lineage>
        <taxon>Bacteria</taxon>
        <taxon>Pseudomonadati</taxon>
        <taxon>Pseudomonadota</taxon>
        <taxon>Gammaproteobacteria</taxon>
        <taxon>Pseudomonadales</taxon>
        <taxon>Pseudomonadaceae</taxon>
        <taxon>Pseudomonas</taxon>
    </lineage>
</organism>
<evidence type="ECO:0000313" key="7">
    <source>
        <dbReference type="Proteomes" id="UP000037931"/>
    </source>
</evidence>
<dbReference type="InterPro" id="IPR027278">
    <property type="entry name" value="ACCD_DCysDesulf"/>
</dbReference>
<dbReference type="AlphaFoldDB" id="A0A0N0E2E8"/>
<accession>A0A0N0E2E8</accession>
<evidence type="ECO:0000256" key="4">
    <source>
        <dbReference type="PIRSR" id="PIRSR006278-1"/>
    </source>
</evidence>
<feature type="modified residue" description="N6-(pyridoxal phosphate)lysine" evidence="5">
    <location>
        <position position="44"/>
    </location>
</feature>
<evidence type="ECO:0000313" key="6">
    <source>
        <dbReference type="EMBL" id="KPA88790.1"/>
    </source>
</evidence>
<dbReference type="EC" id="3.5.99.7" evidence="6"/>
<dbReference type="PANTHER" id="PTHR43780">
    <property type="entry name" value="1-AMINOCYCLOPROPANE-1-CARBOXYLATE DEAMINASE-RELATED"/>
    <property type="match status" value="1"/>
</dbReference>
<dbReference type="EMBL" id="JSYZ01000018">
    <property type="protein sequence ID" value="KPA88790.1"/>
    <property type="molecule type" value="Genomic_DNA"/>
</dbReference>
<feature type="active site" description="Nucleophile" evidence="4">
    <location>
        <position position="71"/>
    </location>
</feature>
<gene>
    <name evidence="6" type="ORF">PF66_04458</name>
</gene>
<evidence type="ECO:0000256" key="3">
    <source>
        <dbReference type="ARBA" id="ARBA00022898"/>
    </source>
</evidence>
<dbReference type="PATRIC" id="fig|50340.43.peg.1762"/>
<dbReference type="InterPro" id="IPR036052">
    <property type="entry name" value="TrpB-like_PALP_sf"/>
</dbReference>
<dbReference type="SUPFAM" id="SSF53686">
    <property type="entry name" value="Tryptophan synthase beta subunit-like PLP-dependent enzymes"/>
    <property type="match status" value="1"/>
</dbReference>
<keyword evidence="6" id="KW-0378">Hydrolase</keyword>
<comment type="caution">
    <text evidence="6">The sequence shown here is derived from an EMBL/GenBank/DDBJ whole genome shotgun (WGS) entry which is preliminary data.</text>
</comment>
<evidence type="ECO:0000256" key="2">
    <source>
        <dbReference type="ARBA" id="ARBA00008639"/>
    </source>
</evidence>
<dbReference type="Gene3D" id="3.40.50.1100">
    <property type="match status" value="2"/>
</dbReference>
<reference evidence="6 7" key="1">
    <citation type="journal article" date="2015" name="PLoS ONE">
        <title>Rice-Infecting Pseudomonas Genomes Are Highly Accessorized and Harbor Multiple Putative Virulence Mechanisms to Cause Sheath Brown Rot.</title>
        <authorList>
            <person name="Quibod I.L."/>
            <person name="Grande G."/>
            <person name="Oreiro E.G."/>
            <person name="Borja F.N."/>
            <person name="Dossa G.S."/>
            <person name="Mauleon R."/>
            <person name="Cruz C.V."/>
            <person name="Oliva R."/>
        </authorList>
    </citation>
    <scope>NUCLEOTIDE SEQUENCE [LARGE SCALE GENOMIC DNA]</scope>
    <source>
        <strain evidence="6 7">IRRI 6609</strain>
    </source>
</reference>
<comment type="cofactor">
    <cofactor evidence="1">
        <name>pyridoxal 5'-phosphate</name>
        <dbReference type="ChEBI" id="CHEBI:597326"/>
    </cofactor>
</comment>
<sequence>MLPPPDWRPHAPLEPLHLDWLARAGVEVAVLRLDLIDPLISGNKWFKLTEHIAAARQVNATGLISLGGAHSNHLHALAAAGKRLGFATVGLLRGHPVETPTVLDLQVFGMELHWLGYEGYRKRHAPDFWTTWRSRYPHLHGVPEGGGGLAGARGCTVLPAMVEAQLPRLGWDDFHGWWLAAGTGTTAAGLVLAEAGRRGVHAALAVPADHGVAPSMTKILDEAGVTDSGYELVDACRGGFARVDPHLQAFVAESERQGGVPLECLYTGKALLALREQVEAARFAAGTRLVFVHTGGLQGRRSLIL</sequence>
<evidence type="ECO:0000256" key="5">
    <source>
        <dbReference type="PIRSR" id="PIRSR006278-2"/>
    </source>
</evidence>
<dbReference type="GO" id="GO:0019148">
    <property type="term" value="F:D-cysteine desulfhydrase activity"/>
    <property type="evidence" value="ECO:0007669"/>
    <property type="project" value="TreeGrafter"/>
</dbReference>
<evidence type="ECO:0000256" key="1">
    <source>
        <dbReference type="ARBA" id="ARBA00001933"/>
    </source>
</evidence>
<proteinExistence type="inferred from homology"/>
<dbReference type="STRING" id="50340.PF66_04458"/>
<dbReference type="GO" id="GO:0008660">
    <property type="term" value="F:1-aminocyclopropane-1-carboxylate deaminase activity"/>
    <property type="evidence" value="ECO:0007669"/>
    <property type="project" value="UniProtKB-EC"/>
</dbReference>
<dbReference type="OrthoDB" id="9801249at2"/>
<keyword evidence="7" id="KW-1185">Reference proteome</keyword>
<name>A0A0N0E2E8_9PSED</name>
<dbReference type="PIRSF" id="PIRSF006278">
    <property type="entry name" value="ACCD_DCysDesulf"/>
    <property type="match status" value="1"/>
</dbReference>